<gene>
    <name evidence="2" type="ORF">Amon01_000975500</name>
</gene>
<organism evidence="2 3">
    <name type="scientific">Ambrosiozyma monospora</name>
    <name type="common">Yeast</name>
    <name type="synonym">Endomycopsis monosporus</name>
    <dbReference type="NCBI Taxonomy" id="43982"/>
    <lineage>
        <taxon>Eukaryota</taxon>
        <taxon>Fungi</taxon>
        <taxon>Dikarya</taxon>
        <taxon>Ascomycota</taxon>
        <taxon>Saccharomycotina</taxon>
        <taxon>Pichiomycetes</taxon>
        <taxon>Pichiales</taxon>
        <taxon>Pichiaceae</taxon>
        <taxon>Ambrosiozyma</taxon>
    </lineage>
</organism>
<dbReference type="Pfam" id="PF01369">
    <property type="entry name" value="Sec7"/>
    <property type="match status" value="1"/>
</dbReference>
<protein>
    <submittedName>
        <fullName evidence="2">Unnamed protein product</fullName>
    </submittedName>
</protein>
<evidence type="ECO:0000313" key="2">
    <source>
        <dbReference type="EMBL" id="GME78104.1"/>
    </source>
</evidence>
<name>A0A9W6T7R0_AMBMO</name>
<dbReference type="FunFam" id="1.10.220.20:FF:000002">
    <property type="entry name" value="Brefeldin A-inhibited guanine nucleotide-exchange protein 1"/>
    <property type="match status" value="1"/>
</dbReference>
<dbReference type="PROSITE" id="PS50190">
    <property type="entry name" value="SEC7"/>
    <property type="match status" value="1"/>
</dbReference>
<comment type="caution">
    <text evidence="2">The sequence shown here is derived from an EMBL/GenBank/DDBJ whole genome shotgun (WGS) entry which is preliminary data.</text>
</comment>
<dbReference type="InterPro" id="IPR000904">
    <property type="entry name" value="Sec7_dom"/>
</dbReference>
<dbReference type="GO" id="GO:0005085">
    <property type="term" value="F:guanyl-nucleotide exchange factor activity"/>
    <property type="evidence" value="ECO:0007669"/>
    <property type="project" value="InterPro"/>
</dbReference>
<dbReference type="GO" id="GO:0032012">
    <property type="term" value="P:regulation of ARF protein signal transduction"/>
    <property type="evidence" value="ECO:0007669"/>
    <property type="project" value="InterPro"/>
</dbReference>
<dbReference type="InterPro" id="IPR023394">
    <property type="entry name" value="Sec7_C_sf"/>
</dbReference>
<reference evidence="2" key="1">
    <citation type="submission" date="2023-04" db="EMBL/GenBank/DDBJ databases">
        <title>Ambrosiozyma monospora NBRC 1965.</title>
        <authorList>
            <person name="Ichikawa N."/>
            <person name="Sato H."/>
            <person name="Tonouchi N."/>
        </authorList>
    </citation>
    <scope>NUCLEOTIDE SEQUENCE</scope>
    <source>
        <strain evidence="2">NBRC 1965</strain>
    </source>
</reference>
<dbReference type="SUPFAM" id="SSF48425">
    <property type="entry name" value="Sec7 domain"/>
    <property type="match status" value="1"/>
</dbReference>
<accession>A0A9W6T7R0</accession>
<dbReference type="Gene3D" id="1.10.1000.11">
    <property type="entry name" value="Arf Nucleotide-binding Site Opener,domain 2"/>
    <property type="match status" value="1"/>
</dbReference>
<evidence type="ECO:0000313" key="3">
    <source>
        <dbReference type="Proteomes" id="UP001165063"/>
    </source>
</evidence>
<dbReference type="Gene3D" id="1.10.220.20">
    <property type="match status" value="1"/>
</dbReference>
<dbReference type="InterPro" id="IPR035999">
    <property type="entry name" value="Sec7_dom_sf"/>
</dbReference>
<dbReference type="Proteomes" id="UP001165063">
    <property type="component" value="Unassembled WGS sequence"/>
</dbReference>
<sequence length="164" mass="18744">MSPDVSTTSLSALADGTDDNSQFDTFKQRKTAFLECVRSFNFKPKRGIKQLIQQGFIPDDKPESIAKFLLENDSLSKAGIGEYLGEGDQQNIDIMHAFVDFMDFKDKSFLGALRFYLEHFRLPGESQKIDRFMLKFAEKYVTDNPDTVFANAEAVYILSYSRHQ</sequence>
<proteinExistence type="predicted"/>
<dbReference type="SMART" id="SM00222">
    <property type="entry name" value="Sec7"/>
    <property type="match status" value="1"/>
</dbReference>
<evidence type="ECO:0000259" key="1">
    <source>
        <dbReference type="PROSITE" id="PS50190"/>
    </source>
</evidence>
<feature type="domain" description="SEC7" evidence="1">
    <location>
        <begin position="22"/>
        <end position="161"/>
    </location>
</feature>
<dbReference type="CDD" id="cd00171">
    <property type="entry name" value="Sec7"/>
    <property type="match status" value="1"/>
</dbReference>
<dbReference type="EMBL" id="BSXU01012828">
    <property type="protein sequence ID" value="GME78104.1"/>
    <property type="molecule type" value="Genomic_DNA"/>
</dbReference>
<dbReference type="OrthoDB" id="18431at2759"/>
<keyword evidence="3" id="KW-1185">Reference proteome</keyword>
<dbReference type="PANTHER" id="PTHR10663">
    <property type="entry name" value="GUANYL-NUCLEOTIDE EXCHANGE FACTOR"/>
    <property type="match status" value="1"/>
</dbReference>
<dbReference type="AlphaFoldDB" id="A0A9W6T7R0"/>
<dbReference type="PANTHER" id="PTHR10663:SF375">
    <property type="entry name" value="LD29171P"/>
    <property type="match status" value="1"/>
</dbReference>